<reference evidence="1" key="1">
    <citation type="journal article" date="2020" name="Stud. Mycol.">
        <title>101 Dothideomycetes genomes: a test case for predicting lifestyles and emergence of pathogens.</title>
        <authorList>
            <person name="Haridas S."/>
            <person name="Albert R."/>
            <person name="Binder M."/>
            <person name="Bloem J."/>
            <person name="Labutti K."/>
            <person name="Salamov A."/>
            <person name="Andreopoulos B."/>
            <person name="Baker S."/>
            <person name="Barry K."/>
            <person name="Bills G."/>
            <person name="Bluhm B."/>
            <person name="Cannon C."/>
            <person name="Castanera R."/>
            <person name="Culley D."/>
            <person name="Daum C."/>
            <person name="Ezra D."/>
            <person name="Gonzalez J."/>
            <person name="Henrissat B."/>
            <person name="Kuo A."/>
            <person name="Liang C."/>
            <person name="Lipzen A."/>
            <person name="Lutzoni F."/>
            <person name="Magnuson J."/>
            <person name="Mondo S."/>
            <person name="Nolan M."/>
            <person name="Ohm R."/>
            <person name="Pangilinan J."/>
            <person name="Park H.-J."/>
            <person name="Ramirez L."/>
            <person name="Alfaro M."/>
            <person name="Sun H."/>
            <person name="Tritt A."/>
            <person name="Yoshinaga Y."/>
            <person name="Zwiers L.-H."/>
            <person name="Turgeon B."/>
            <person name="Goodwin S."/>
            <person name="Spatafora J."/>
            <person name="Crous P."/>
            <person name="Grigoriev I."/>
        </authorList>
    </citation>
    <scope>NUCLEOTIDE SEQUENCE</scope>
    <source>
        <strain evidence="1">ATCC 36951</strain>
    </source>
</reference>
<name>A0A6A6CRZ2_ZASCE</name>
<organism evidence="1 2">
    <name type="scientific">Zasmidium cellare ATCC 36951</name>
    <dbReference type="NCBI Taxonomy" id="1080233"/>
    <lineage>
        <taxon>Eukaryota</taxon>
        <taxon>Fungi</taxon>
        <taxon>Dikarya</taxon>
        <taxon>Ascomycota</taxon>
        <taxon>Pezizomycotina</taxon>
        <taxon>Dothideomycetes</taxon>
        <taxon>Dothideomycetidae</taxon>
        <taxon>Mycosphaerellales</taxon>
        <taxon>Mycosphaerellaceae</taxon>
        <taxon>Zasmidium</taxon>
    </lineage>
</organism>
<proteinExistence type="predicted"/>
<dbReference type="InterPro" id="IPR032710">
    <property type="entry name" value="NTF2-like_dom_sf"/>
</dbReference>
<dbReference type="AlphaFoldDB" id="A0A6A6CRZ2"/>
<gene>
    <name evidence="1" type="ORF">M409DRAFT_19542</name>
</gene>
<dbReference type="Proteomes" id="UP000799537">
    <property type="component" value="Unassembled WGS sequence"/>
</dbReference>
<accession>A0A6A6CRZ2</accession>
<dbReference type="Gene3D" id="3.10.450.50">
    <property type="match status" value="1"/>
</dbReference>
<keyword evidence="2" id="KW-1185">Reference proteome</keyword>
<dbReference type="EMBL" id="ML993586">
    <property type="protein sequence ID" value="KAF2169924.1"/>
    <property type="molecule type" value="Genomic_DNA"/>
</dbReference>
<sequence>MSPSPNKAAILRLLSNTTDLSTVREIVAPGATYVSLAFENPDLKAIEPWCGIHKNVGPEGVHEVFVQVNRAWEVEVFDIHTALADGETKEVAVFGRFRFVSRGLGKVTDSPFAVLARFGRDGEEEGKVVYMQFLEDTLSTAGSLR</sequence>
<evidence type="ECO:0000313" key="2">
    <source>
        <dbReference type="Proteomes" id="UP000799537"/>
    </source>
</evidence>
<evidence type="ECO:0000313" key="1">
    <source>
        <dbReference type="EMBL" id="KAF2169924.1"/>
    </source>
</evidence>
<dbReference type="GeneID" id="54558258"/>
<protein>
    <recommendedName>
        <fullName evidence="3">SnoaL-like domain-containing protein</fullName>
    </recommendedName>
</protein>
<evidence type="ECO:0008006" key="3">
    <source>
        <dbReference type="Google" id="ProtNLM"/>
    </source>
</evidence>
<dbReference type="RefSeq" id="XP_033670813.1">
    <property type="nucleotide sequence ID" value="XM_033804986.1"/>
</dbReference>
<dbReference type="OrthoDB" id="3814701at2759"/>
<dbReference type="SUPFAM" id="SSF54427">
    <property type="entry name" value="NTF2-like"/>
    <property type="match status" value="1"/>
</dbReference>